<gene>
    <name evidence="1" type="ORF">PHSY_005715</name>
</gene>
<reference evidence="2" key="1">
    <citation type="journal article" date="2013" name="Genome Announc.">
        <title>Draft genome sequence of the basidiomycetous yeast-like fungus Pseudozyma hubeiensis SY62, which produces an abundant amount of the biosurfactant mannosylerythritol lipids.</title>
        <authorList>
            <person name="Konishi M."/>
            <person name="Hatada Y."/>
            <person name="Horiuchi J."/>
        </authorList>
    </citation>
    <scope>NUCLEOTIDE SEQUENCE [LARGE SCALE GENOMIC DNA]</scope>
    <source>
        <strain evidence="2">SY62</strain>
    </source>
</reference>
<accession>R9P9S5</accession>
<sequence length="96" mass="10498">MCPLVRVRSWESSAERRGETFSSMRTSANGMLTLAKAGKVSFRHRTGIVETLHRTGLFALESVARKSSFLGLTQDNGSCGDIYKAWAATDQRGSEA</sequence>
<dbReference type="AlphaFoldDB" id="R9P9S5"/>
<dbReference type="GeneID" id="24110992"/>
<dbReference type="EMBL" id="DF238815">
    <property type="protein sequence ID" value="GAC98126.1"/>
    <property type="molecule type" value="Genomic_DNA"/>
</dbReference>
<evidence type="ECO:0000313" key="2">
    <source>
        <dbReference type="Proteomes" id="UP000014071"/>
    </source>
</evidence>
<dbReference type="HOGENOM" id="CLU_2360658_0_0_1"/>
<proteinExistence type="predicted"/>
<organism evidence="1 2">
    <name type="scientific">Pseudozyma hubeiensis (strain SY62)</name>
    <name type="common">Yeast</name>
    <dbReference type="NCBI Taxonomy" id="1305764"/>
    <lineage>
        <taxon>Eukaryota</taxon>
        <taxon>Fungi</taxon>
        <taxon>Dikarya</taxon>
        <taxon>Basidiomycota</taxon>
        <taxon>Ustilaginomycotina</taxon>
        <taxon>Ustilaginomycetes</taxon>
        <taxon>Ustilaginales</taxon>
        <taxon>Ustilaginaceae</taxon>
        <taxon>Pseudozyma</taxon>
    </lineage>
</organism>
<dbReference type="RefSeq" id="XP_012191713.1">
    <property type="nucleotide sequence ID" value="XM_012336323.1"/>
</dbReference>
<keyword evidence="2" id="KW-1185">Reference proteome</keyword>
<dbReference type="Proteomes" id="UP000014071">
    <property type="component" value="Unassembled WGS sequence"/>
</dbReference>
<protein>
    <submittedName>
        <fullName evidence="1">Multidrug resistance-associated ABC transporter</fullName>
    </submittedName>
</protein>
<evidence type="ECO:0000313" key="1">
    <source>
        <dbReference type="EMBL" id="GAC98126.1"/>
    </source>
</evidence>
<name>R9P9S5_PSEHS</name>